<feature type="domain" description="Secretion system C-terminal sorting" evidence="3">
    <location>
        <begin position="390"/>
        <end position="458"/>
    </location>
</feature>
<feature type="domain" description="M23ase beta-sheet core" evidence="2">
    <location>
        <begin position="141"/>
        <end position="237"/>
    </location>
</feature>
<name>A0ABY4BNB2_9FLAO</name>
<dbReference type="InterPro" id="IPR011055">
    <property type="entry name" value="Dup_hybrid_motif"/>
</dbReference>
<organism evidence="4 5">
    <name type="scientific">Chryseobacterium suipulveris</name>
    <dbReference type="NCBI Taxonomy" id="2929800"/>
    <lineage>
        <taxon>Bacteria</taxon>
        <taxon>Pseudomonadati</taxon>
        <taxon>Bacteroidota</taxon>
        <taxon>Flavobacteriia</taxon>
        <taxon>Flavobacteriales</taxon>
        <taxon>Weeksellaceae</taxon>
        <taxon>Chryseobacterium group</taxon>
        <taxon>Chryseobacterium</taxon>
    </lineage>
</organism>
<dbReference type="Pfam" id="PF01551">
    <property type="entry name" value="Peptidase_M23"/>
    <property type="match status" value="1"/>
</dbReference>
<protein>
    <submittedName>
        <fullName evidence="4">Peptidoglycan DD-metalloendopeptidase family protein</fullName>
    </submittedName>
</protein>
<proteinExistence type="predicted"/>
<evidence type="ECO:0000313" key="5">
    <source>
        <dbReference type="Proteomes" id="UP000831460"/>
    </source>
</evidence>
<dbReference type="Gene3D" id="2.70.70.10">
    <property type="entry name" value="Glucose Permease (Domain IIA)"/>
    <property type="match status" value="1"/>
</dbReference>
<reference evidence="4 5" key="1">
    <citation type="submission" date="2022-03" db="EMBL/GenBank/DDBJ databases">
        <title>Chryseobacterium sp. isolated from particulate matters in swine house.</title>
        <authorList>
            <person name="Won M."/>
            <person name="Kim S.-J."/>
            <person name="Kwon S.-W."/>
        </authorList>
    </citation>
    <scope>NUCLEOTIDE SEQUENCE [LARGE SCALE GENOMIC DNA]</scope>
    <source>
        <strain evidence="4 5">SC2-2</strain>
    </source>
</reference>
<dbReference type="EMBL" id="CP094532">
    <property type="protein sequence ID" value="UOE40605.1"/>
    <property type="molecule type" value="Genomic_DNA"/>
</dbReference>
<evidence type="ECO:0000256" key="1">
    <source>
        <dbReference type="ARBA" id="ARBA00022729"/>
    </source>
</evidence>
<dbReference type="InterPro" id="IPR026444">
    <property type="entry name" value="Secre_tail"/>
</dbReference>
<accession>A0ABY4BNB2</accession>
<dbReference type="PANTHER" id="PTHR21666">
    <property type="entry name" value="PEPTIDASE-RELATED"/>
    <property type="match status" value="1"/>
</dbReference>
<evidence type="ECO:0000313" key="4">
    <source>
        <dbReference type="EMBL" id="UOE40605.1"/>
    </source>
</evidence>
<dbReference type="NCBIfam" id="TIGR04183">
    <property type="entry name" value="Por_Secre_tail"/>
    <property type="match status" value="1"/>
</dbReference>
<dbReference type="Pfam" id="PF18962">
    <property type="entry name" value="Por_Secre_tail"/>
    <property type="match status" value="1"/>
</dbReference>
<dbReference type="Proteomes" id="UP000831460">
    <property type="component" value="Chromosome"/>
</dbReference>
<dbReference type="InterPro" id="IPR016047">
    <property type="entry name" value="M23ase_b-sheet_dom"/>
</dbReference>
<sequence length="460" mass="51346">MKKIILLPLFLLGFWGMSQNSIQSGFGEFKFNQAKTPCLTKEQHDEISAQLDQSAKLLQAEGKLLISPKAPPLKFIWPVRKSATAPYENVWSISNHVDHDLNYPNQLKDWNCGTRTYDTADGYNHQGIDIFTWPFTWFQFENNQAEIIAAADGVIIYKSDGNFDKNCAFNSSNWNAVYVQHSDGSRAWYGHMKKNSLTPKPVGAAVVAGEYLGIVGSSGNSTGPHLHFEVYDSNNQLVDTYQGPCNDFVSGNISWWQVQKPYQDPKINAVLTHTAPPNFGTCPTTEITYQKDDFVSGSNVVAAVYLADQKPGMVIVVRLIRPDGTVAFTTSINSTTFYAASFWYWTLPAGTFNMNGNWKFSANAEGTTVTHNFTYGILNTQDHDAKSIEIFPNPTKDFLNIQGLGAEKIKRVSAYDASGKMISLQAAKKDQVNVSDLENGSYVLMIQTDHKTYKKKFIKK</sequence>
<dbReference type="SUPFAM" id="SSF51261">
    <property type="entry name" value="Duplicated hybrid motif"/>
    <property type="match status" value="1"/>
</dbReference>
<evidence type="ECO:0000259" key="2">
    <source>
        <dbReference type="Pfam" id="PF01551"/>
    </source>
</evidence>
<dbReference type="InterPro" id="IPR050570">
    <property type="entry name" value="Cell_wall_metabolism_enzyme"/>
</dbReference>
<dbReference type="RefSeq" id="WP_243548575.1">
    <property type="nucleotide sequence ID" value="NZ_CP094532.1"/>
</dbReference>
<keyword evidence="1" id="KW-0732">Signal</keyword>
<keyword evidence="5" id="KW-1185">Reference proteome</keyword>
<dbReference type="PANTHER" id="PTHR21666:SF270">
    <property type="entry name" value="MUREIN HYDROLASE ACTIVATOR ENVC"/>
    <property type="match status" value="1"/>
</dbReference>
<dbReference type="CDD" id="cd12797">
    <property type="entry name" value="M23_peptidase"/>
    <property type="match status" value="1"/>
</dbReference>
<gene>
    <name evidence="4" type="ORF">MTP09_11950</name>
</gene>
<evidence type="ECO:0000259" key="3">
    <source>
        <dbReference type="Pfam" id="PF18962"/>
    </source>
</evidence>